<dbReference type="STRING" id="51670.SAMN04488557_1484"/>
<dbReference type="Gene3D" id="3.30.1360.120">
    <property type="entry name" value="Probable tRNA modification gtpase trme, domain 1"/>
    <property type="match status" value="1"/>
</dbReference>
<dbReference type="RefSeq" id="WP_092866664.1">
    <property type="nucleotide sequence ID" value="NZ_FPCH01000002.1"/>
</dbReference>
<dbReference type="AlphaFoldDB" id="A0A1I7NBP2"/>
<sequence>MSEPTMRSPLHSFGLEEQAKPIDGSCGVWANEIPHLGYISLRGNGTDPAFVTAASTSLGVSLPLRPCTFASSNGITILWLSPDEWMIVCPRAQLSALLGSLRHALTDVRSQVVDNSGGYTQVIIEGPNALDVLQHVSVYDFAGLEPGRVVGTTFGKSSVYAFRQGEGYRVVIRRSFADYIWRYLVRAAVPYGLGIADLAGSRVTEEGVPA</sequence>
<reference evidence="2" key="1">
    <citation type="submission" date="2016-10" db="EMBL/GenBank/DDBJ databases">
        <authorList>
            <person name="Varghese N."/>
            <person name="Submissions S."/>
        </authorList>
    </citation>
    <scope>NUCLEOTIDE SEQUENCE [LARGE SCALE GENOMIC DNA]</scope>
    <source>
        <strain evidence="2">DSM 1565</strain>
    </source>
</reference>
<accession>A0A1I7NBP2</accession>
<protein>
    <submittedName>
        <fullName evidence="1">Sarcosine oxidase subunit gamma</fullName>
    </submittedName>
</protein>
<dbReference type="EMBL" id="FPCH01000002">
    <property type="protein sequence ID" value="SFV32094.1"/>
    <property type="molecule type" value="Genomic_DNA"/>
</dbReference>
<dbReference type="Proteomes" id="UP000199423">
    <property type="component" value="Unassembled WGS sequence"/>
</dbReference>
<dbReference type="InterPro" id="IPR007375">
    <property type="entry name" value="SoxG"/>
</dbReference>
<keyword evidence="2" id="KW-1185">Reference proteome</keyword>
<dbReference type="Pfam" id="PF04268">
    <property type="entry name" value="SoxG"/>
    <property type="match status" value="1"/>
</dbReference>
<dbReference type="Gene3D" id="3.30.70.1520">
    <property type="entry name" value="Heterotetrameric sarcosine oxidase"/>
    <property type="match status" value="1"/>
</dbReference>
<evidence type="ECO:0000313" key="2">
    <source>
        <dbReference type="Proteomes" id="UP000199423"/>
    </source>
</evidence>
<dbReference type="SUPFAM" id="SSF103025">
    <property type="entry name" value="Folate-binding domain"/>
    <property type="match status" value="1"/>
</dbReference>
<dbReference type="OrthoDB" id="9814782at2"/>
<name>A0A1I7NBP2_9HYPH</name>
<dbReference type="InterPro" id="IPR027266">
    <property type="entry name" value="TrmE/GcvT-like"/>
</dbReference>
<evidence type="ECO:0000313" key="1">
    <source>
        <dbReference type="EMBL" id="SFV32094.1"/>
    </source>
</evidence>
<organism evidence="1 2">
    <name type="scientific">Hyphomicrobium facile</name>
    <dbReference type="NCBI Taxonomy" id="51670"/>
    <lineage>
        <taxon>Bacteria</taxon>
        <taxon>Pseudomonadati</taxon>
        <taxon>Pseudomonadota</taxon>
        <taxon>Alphaproteobacteria</taxon>
        <taxon>Hyphomicrobiales</taxon>
        <taxon>Hyphomicrobiaceae</taxon>
        <taxon>Hyphomicrobium</taxon>
    </lineage>
</organism>
<proteinExistence type="predicted"/>
<gene>
    <name evidence="1" type="ORF">SAMN04488557_1484</name>
</gene>